<evidence type="ECO:0000256" key="1">
    <source>
        <dbReference type="SAM" id="Phobius"/>
    </source>
</evidence>
<protein>
    <recommendedName>
        <fullName evidence="4">Conjugal transfer protein</fullName>
    </recommendedName>
</protein>
<dbReference type="Gene3D" id="3.10.450.540">
    <property type="match status" value="2"/>
</dbReference>
<dbReference type="InterPro" id="IPR024735">
    <property type="entry name" value="TcpC"/>
</dbReference>
<evidence type="ECO:0008006" key="4">
    <source>
        <dbReference type="Google" id="ProtNLM"/>
    </source>
</evidence>
<sequence>MLFSKRKETTAKNKRRLIYSRKSAAKIASLLFFSVMFLSLLFNVIFFTKYQTIRNSAKASEESVKDQLKQVENSNLLYSDSISVFTEKFLETYLTIPKEEKARQSRTEELSTFFVSSFDIKRVSDLKDFKGERRVVDLQYVDTKHISNREAKVHFKAVYEITEEQKENAKTSKYETDFVVPVTSNGKGFAVYQNPNMIQEDLKTTMSYEGNAPDGEPITSTETKLLESFLYDFFTSFGVSDEKLPFMAEVSGGLKDQTLQDVNVREAVKEGSLYTVRTDVNYQNSETSINDLYSYELKVEKENNKFFITQIE</sequence>
<dbReference type="EMBL" id="NOII01000051">
    <property type="protein sequence ID" value="OYD56102.1"/>
    <property type="molecule type" value="Genomic_DNA"/>
</dbReference>
<name>A0A235F4D1_9BACL</name>
<accession>A0A235F4D1</accession>
<keyword evidence="1" id="KW-0472">Membrane</keyword>
<gene>
    <name evidence="2" type="ORF">CGZ90_19270</name>
</gene>
<feature type="transmembrane region" description="Helical" evidence="1">
    <location>
        <begin position="24"/>
        <end position="47"/>
    </location>
</feature>
<proteinExistence type="predicted"/>
<evidence type="ECO:0000313" key="3">
    <source>
        <dbReference type="Proteomes" id="UP000215059"/>
    </source>
</evidence>
<keyword evidence="1" id="KW-1133">Transmembrane helix</keyword>
<evidence type="ECO:0000313" key="2">
    <source>
        <dbReference type="EMBL" id="OYD56102.1"/>
    </source>
</evidence>
<dbReference type="CDD" id="cd16386">
    <property type="entry name" value="TcpC_N"/>
    <property type="match status" value="1"/>
</dbReference>
<keyword evidence="3" id="KW-1185">Reference proteome</keyword>
<reference evidence="2 3" key="1">
    <citation type="submission" date="2017-07" db="EMBL/GenBank/DDBJ databases">
        <title>Fictibacillus sp. nov. GDSW-R2A3 Genome sequencing and assembly.</title>
        <authorList>
            <person name="Mayilraj S."/>
        </authorList>
    </citation>
    <scope>NUCLEOTIDE SEQUENCE [LARGE SCALE GENOMIC DNA]</scope>
    <source>
        <strain evidence="2 3">GDSW-R2A3</strain>
    </source>
</reference>
<comment type="caution">
    <text evidence="2">The sequence shown here is derived from an EMBL/GenBank/DDBJ whole genome shotgun (WGS) entry which is preliminary data.</text>
</comment>
<keyword evidence="1" id="KW-0812">Transmembrane</keyword>
<dbReference type="AlphaFoldDB" id="A0A235F4D1"/>
<organism evidence="2 3">
    <name type="scientific">Fictibacillus aquaticus</name>
    <dbReference type="NCBI Taxonomy" id="2021314"/>
    <lineage>
        <taxon>Bacteria</taxon>
        <taxon>Bacillati</taxon>
        <taxon>Bacillota</taxon>
        <taxon>Bacilli</taxon>
        <taxon>Bacillales</taxon>
        <taxon>Fictibacillaceae</taxon>
        <taxon>Fictibacillus</taxon>
    </lineage>
</organism>
<dbReference type="Pfam" id="PF12642">
    <property type="entry name" value="TpcC"/>
    <property type="match status" value="1"/>
</dbReference>
<dbReference type="Proteomes" id="UP000215059">
    <property type="component" value="Unassembled WGS sequence"/>
</dbReference>